<dbReference type="GO" id="GO:0004252">
    <property type="term" value="F:serine-type endopeptidase activity"/>
    <property type="evidence" value="ECO:0007669"/>
    <property type="project" value="InterPro"/>
</dbReference>
<reference evidence="2 3" key="1">
    <citation type="submission" date="2016-03" db="EMBL/GenBank/DDBJ databases">
        <title>Genome sequencing of Devosia sp. S37.</title>
        <authorList>
            <person name="Mohd Nor M."/>
        </authorList>
    </citation>
    <scope>NUCLEOTIDE SEQUENCE [LARGE SCALE GENOMIC DNA]</scope>
    <source>
        <strain evidence="2 3">S37</strain>
    </source>
</reference>
<comment type="caution">
    <text evidence="2">The sequence shown here is derived from an EMBL/GenBank/DDBJ whole genome shotgun (WGS) entry which is preliminary data.</text>
</comment>
<name>A0A178HZU3_9HYPH</name>
<accession>A0A178HZU3</accession>
<evidence type="ECO:0000313" key="3">
    <source>
        <dbReference type="Proteomes" id="UP000078389"/>
    </source>
</evidence>
<dbReference type="PRINTS" id="PR00127">
    <property type="entry name" value="CLPPROTEASEP"/>
</dbReference>
<dbReference type="InterPro" id="IPR023562">
    <property type="entry name" value="ClpP/TepA"/>
</dbReference>
<dbReference type="GO" id="GO:0006508">
    <property type="term" value="P:proteolysis"/>
    <property type="evidence" value="ECO:0007669"/>
    <property type="project" value="InterPro"/>
</dbReference>
<organism evidence="2 3">
    <name type="scientific">Devosia elaeis</name>
    <dbReference type="NCBI Taxonomy" id="1770058"/>
    <lineage>
        <taxon>Bacteria</taxon>
        <taxon>Pseudomonadati</taxon>
        <taxon>Pseudomonadota</taxon>
        <taxon>Alphaproteobacteria</taxon>
        <taxon>Hyphomicrobiales</taxon>
        <taxon>Devosiaceae</taxon>
        <taxon>Devosia</taxon>
    </lineage>
</organism>
<comment type="similarity">
    <text evidence="1">Belongs to the peptidase S14 family.</text>
</comment>
<dbReference type="InterPro" id="IPR001907">
    <property type="entry name" value="ClpP"/>
</dbReference>
<dbReference type="STRING" id="1770058.A3840_06520"/>
<dbReference type="SUPFAM" id="SSF52096">
    <property type="entry name" value="ClpP/crotonase"/>
    <property type="match status" value="1"/>
</dbReference>
<gene>
    <name evidence="2" type="ORF">A3840_06520</name>
</gene>
<dbReference type="EMBL" id="LVVY01000071">
    <property type="protein sequence ID" value="OAM78361.1"/>
    <property type="molecule type" value="Genomic_DNA"/>
</dbReference>
<dbReference type="GO" id="GO:0004176">
    <property type="term" value="F:ATP-dependent peptidase activity"/>
    <property type="evidence" value="ECO:0007669"/>
    <property type="project" value="InterPro"/>
</dbReference>
<proteinExistence type="inferred from homology"/>
<dbReference type="InterPro" id="IPR029045">
    <property type="entry name" value="ClpP/crotonase-like_dom_sf"/>
</dbReference>
<evidence type="ECO:0000256" key="1">
    <source>
        <dbReference type="ARBA" id="ARBA00007039"/>
    </source>
</evidence>
<dbReference type="Pfam" id="PF00574">
    <property type="entry name" value="CLP_protease"/>
    <property type="match status" value="1"/>
</dbReference>
<evidence type="ECO:0008006" key="4">
    <source>
        <dbReference type="Google" id="ProtNLM"/>
    </source>
</evidence>
<keyword evidence="3" id="KW-1185">Reference proteome</keyword>
<protein>
    <recommendedName>
        <fullName evidence="4">Peptidase S14</fullName>
    </recommendedName>
</protein>
<dbReference type="Gene3D" id="3.90.226.10">
    <property type="entry name" value="2-enoyl-CoA Hydratase, Chain A, domain 1"/>
    <property type="match status" value="1"/>
</dbReference>
<sequence>MDASDNVIYFGYTGPIEPGGVGRLAGALNSAVNNGADIVHLAFSSNGGYVADGVYLYNHIRALPLHLVIYNTGSVGSIAVSVFLAADERYCSKHAMFMIHPTTMGHSEGMSARRLQSTLDAALADDDRTDNILRERSRIPDAVLASRRHSEVHIAPAEARDYGFVDAVREFALPKGHEIVQI</sequence>
<evidence type="ECO:0000313" key="2">
    <source>
        <dbReference type="EMBL" id="OAM78361.1"/>
    </source>
</evidence>
<dbReference type="Proteomes" id="UP000078389">
    <property type="component" value="Unassembled WGS sequence"/>
</dbReference>
<dbReference type="RefSeq" id="WP_067453684.1">
    <property type="nucleotide sequence ID" value="NZ_LVVY01000071.1"/>
</dbReference>
<dbReference type="AlphaFoldDB" id="A0A178HZU3"/>